<dbReference type="InterPro" id="IPR032589">
    <property type="entry name" value="DUF4910"/>
</dbReference>
<feature type="domain" description="DUF4910" evidence="1">
    <location>
        <begin position="2"/>
        <end position="32"/>
    </location>
</feature>
<gene>
    <name evidence="2" type="ORF">ERS686654_00788</name>
</gene>
<reference evidence="2 3" key="1">
    <citation type="submission" date="2015-11" db="EMBL/GenBank/DDBJ databases">
        <authorList>
            <consortium name="Pathogen Informatics"/>
        </authorList>
    </citation>
    <scope>NUCLEOTIDE SEQUENCE [LARGE SCALE GENOMIC DNA]</scope>
    <source>
        <strain evidence="2 3">006A-0059</strain>
    </source>
</reference>
<keyword evidence="2" id="KW-0378">Hydrolase</keyword>
<dbReference type="AlphaFoldDB" id="A0A0S4RRQ1"/>
<keyword evidence="3" id="KW-1185">Reference proteome</keyword>
<organism evidence="2 3">
    <name type="scientific">Campylobacter hyointestinalis subsp. hyointestinalis</name>
    <dbReference type="NCBI Taxonomy" id="91352"/>
    <lineage>
        <taxon>Bacteria</taxon>
        <taxon>Pseudomonadati</taxon>
        <taxon>Campylobacterota</taxon>
        <taxon>Epsilonproteobacteria</taxon>
        <taxon>Campylobacterales</taxon>
        <taxon>Campylobacteraceae</taxon>
        <taxon>Campylobacter</taxon>
    </lineage>
</organism>
<evidence type="ECO:0000259" key="1">
    <source>
        <dbReference type="Pfam" id="PF16254"/>
    </source>
</evidence>
<dbReference type="Proteomes" id="UP000052237">
    <property type="component" value="Unassembled WGS sequence"/>
</dbReference>
<dbReference type="GO" id="GO:0004177">
    <property type="term" value="F:aminopeptidase activity"/>
    <property type="evidence" value="ECO:0007669"/>
    <property type="project" value="UniProtKB-KW"/>
</dbReference>
<evidence type="ECO:0000313" key="2">
    <source>
        <dbReference type="EMBL" id="CUU76696.1"/>
    </source>
</evidence>
<comment type="caution">
    <text evidence="2">The sequence shown here is derived from an EMBL/GenBank/DDBJ whole genome shotgun (WGS) entry which is preliminary data.</text>
</comment>
<dbReference type="Pfam" id="PF16254">
    <property type="entry name" value="DUF4910"/>
    <property type="match status" value="1"/>
</dbReference>
<keyword evidence="2" id="KW-0031">Aminopeptidase</keyword>
<keyword evidence="2" id="KW-0645">Protease</keyword>
<sequence length="39" mass="4210">MYELAKKLFTIPRSITGEGFRRSLDILNSVVGGGLSVLA</sequence>
<accession>A0A0S4RRQ1</accession>
<dbReference type="EMBL" id="FAVB01000002">
    <property type="protein sequence ID" value="CUU76696.1"/>
    <property type="molecule type" value="Genomic_DNA"/>
</dbReference>
<proteinExistence type="predicted"/>
<name>A0A0S4RRQ1_CAMHY</name>
<protein>
    <submittedName>
        <fullName evidence="2">Uncharacterized protein conserved in bacteria with an aminopeptidase-like domain</fullName>
    </submittedName>
</protein>
<evidence type="ECO:0000313" key="3">
    <source>
        <dbReference type="Proteomes" id="UP000052237"/>
    </source>
</evidence>